<keyword evidence="1" id="KW-0805">Transcription regulation</keyword>
<keyword evidence="2" id="KW-0238">DNA-binding</keyword>
<dbReference type="GO" id="GO:0003677">
    <property type="term" value="F:DNA binding"/>
    <property type="evidence" value="ECO:0007669"/>
    <property type="project" value="UniProtKB-KW"/>
</dbReference>
<evidence type="ECO:0000313" key="5">
    <source>
        <dbReference type="EMBL" id="WTU39164.1"/>
    </source>
</evidence>
<dbReference type="AlphaFoldDB" id="A0AAU2GVC6"/>
<organism evidence="5">
    <name type="scientific">Streptomyces sp. NBC_00060</name>
    <dbReference type="NCBI Taxonomy" id="2975636"/>
    <lineage>
        <taxon>Bacteria</taxon>
        <taxon>Bacillati</taxon>
        <taxon>Actinomycetota</taxon>
        <taxon>Actinomycetes</taxon>
        <taxon>Kitasatosporales</taxon>
        <taxon>Streptomycetaceae</taxon>
        <taxon>Streptomyces</taxon>
    </lineage>
</organism>
<dbReference type="Pfam" id="PF07729">
    <property type="entry name" value="FCD"/>
    <property type="match status" value="1"/>
</dbReference>
<dbReference type="PROSITE" id="PS50949">
    <property type="entry name" value="HTH_GNTR"/>
    <property type="match status" value="1"/>
</dbReference>
<dbReference type="InterPro" id="IPR036390">
    <property type="entry name" value="WH_DNA-bd_sf"/>
</dbReference>
<dbReference type="InterPro" id="IPR000524">
    <property type="entry name" value="Tscrpt_reg_HTH_GntR"/>
</dbReference>
<dbReference type="SUPFAM" id="SSF46785">
    <property type="entry name" value="Winged helix' DNA-binding domain"/>
    <property type="match status" value="1"/>
</dbReference>
<dbReference type="Gene3D" id="1.20.120.530">
    <property type="entry name" value="GntR ligand-binding domain-like"/>
    <property type="match status" value="1"/>
</dbReference>
<dbReference type="PANTHER" id="PTHR43537:SF24">
    <property type="entry name" value="GLUCONATE OPERON TRANSCRIPTIONAL REPRESSOR"/>
    <property type="match status" value="1"/>
</dbReference>
<dbReference type="InterPro" id="IPR036388">
    <property type="entry name" value="WH-like_DNA-bd_sf"/>
</dbReference>
<name>A0AAU2GVC6_9ACTN</name>
<sequence length="223" mass="23881">MTETRPAAERAYTHVRTLLLDGTHPGGTLLSEGVVAEELGISRTPVREAFLQLQAEGFLRLYPKRGALVVPVTLTEGRETMEARLLLELYAIDATVARGADAVRELGASLSSALSKDTARPGPTQSVALGVGQGFHTQLVAGAGNSVVTEMYGRLWIQQLRIAAASITTVQHADEDIDEHAAIAEALSHGDTARARRLLQQHTSAILRRLGLGDHDLRLPGRG</sequence>
<proteinExistence type="predicted"/>
<dbReference type="SMART" id="SM00895">
    <property type="entry name" value="FCD"/>
    <property type="match status" value="1"/>
</dbReference>
<dbReference type="Gene3D" id="1.10.10.10">
    <property type="entry name" value="Winged helix-like DNA-binding domain superfamily/Winged helix DNA-binding domain"/>
    <property type="match status" value="1"/>
</dbReference>
<dbReference type="InterPro" id="IPR008920">
    <property type="entry name" value="TF_FadR/GntR_C"/>
</dbReference>
<dbReference type="GO" id="GO:0003700">
    <property type="term" value="F:DNA-binding transcription factor activity"/>
    <property type="evidence" value="ECO:0007669"/>
    <property type="project" value="InterPro"/>
</dbReference>
<dbReference type="InterPro" id="IPR011711">
    <property type="entry name" value="GntR_C"/>
</dbReference>
<evidence type="ECO:0000256" key="3">
    <source>
        <dbReference type="ARBA" id="ARBA00023163"/>
    </source>
</evidence>
<accession>A0AAU2GVC6</accession>
<gene>
    <name evidence="5" type="ORF">OHV25_06015</name>
</gene>
<dbReference type="PANTHER" id="PTHR43537">
    <property type="entry name" value="TRANSCRIPTIONAL REGULATOR, GNTR FAMILY"/>
    <property type="match status" value="1"/>
</dbReference>
<dbReference type="SMART" id="SM00345">
    <property type="entry name" value="HTH_GNTR"/>
    <property type="match status" value="1"/>
</dbReference>
<dbReference type="EMBL" id="CP108253">
    <property type="protein sequence ID" value="WTU39164.1"/>
    <property type="molecule type" value="Genomic_DNA"/>
</dbReference>
<evidence type="ECO:0000259" key="4">
    <source>
        <dbReference type="PROSITE" id="PS50949"/>
    </source>
</evidence>
<dbReference type="PRINTS" id="PR00035">
    <property type="entry name" value="HTHGNTR"/>
</dbReference>
<dbReference type="Pfam" id="PF00392">
    <property type="entry name" value="GntR"/>
    <property type="match status" value="1"/>
</dbReference>
<evidence type="ECO:0000256" key="2">
    <source>
        <dbReference type="ARBA" id="ARBA00023125"/>
    </source>
</evidence>
<evidence type="ECO:0000256" key="1">
    <source>
        <dbReference type="ARBA" id="ARBA00023015"/>
    </source>
</evidence>
<reference evidence="5" key="1">
    <citation type="submission" date="2022-10" db="EMBL/GenBank/DDBJ databases">
        <title>The complete genomes of actinobacterial strains from the NBC collection.</title>
        <authorList>
            <person name="Joergensen T.S."/>
            <person name="Alvarez Arevalo M."/>
            <person name="Sterndorff E.B."/>
            <person name="Faurdal D."/>
            <person name="Vuksanovic O."/>
            <person name="Mourched A.-S."/>
            <person name="Charusanti P."/>
            <person name="Shaw S."/>
            <person name="Blin K."/>
            <person name="Weber T."/>
        </authorList>
    </citation>
    <scope>NUCLEOTIDE SEQUENCE</scope>
    <source>
        <strain evidence="5">NBC_00060</strain>
    </source>
</reference>
<keyword evidence="3" id="KW-0804">Transcription</keyword>
<dbReference type="SUPFAM" id="SSF48008">
    <property type="entry name" value="GntR ligand-binding domain-like"/>
    <property type="match status" value="1"/>
</dbReference>
<protein>
    <submittedName>
        <fullName evidence="5">GntR family transcriptional regulator</fullName>
    </submittedName>
</protein>
<feature type="domain" description="HTH gntR-type" evidence="4">
    <location>
        <begin position="5"/>
        <end position="72"/>
    </location>
</feature>